<dbReference type="PANTHER" id="PTHR12697:SF5">
    <property type="entry name" value="DEOXYHYPUSINE HYDROXYLASE"/>
    <property type="match status" value="1"/>
</dbReference>
<reference evidence="2 3" key="1">
    <citation type="submission" date="2017-06" db="EMBL/GenBank/DDBJ databases">
        <authorList>
            <person name="Kim H.J."/>
            <person name="Triplett B.A."/>
        </authorList>
    </citation>
    <scope>NUCLEOTIDE SEQUENCE [LARGE SCALE GENOMIC DNA]</scope>
    <source>
        <strain evidence="2 3">DSM 18704</strain>
    </source>
</reference>
<evidence type="ECO:0000256" key="1">
    <source>
        <dbReference type="SAM" id="SignalP"/>
    </source>
</evidence>
<dbReference type="AlphaFoldDB" id="A0A239MAP2"/>
<dbReference type="Proteomes" id="UP000198356">
    <property type="component" value="Unassembled WGS sequence"/>
</dbReference>
<evidence type="ECO:0000313" key="3">
    <source>
        <dbReference type="Proteomes" id="UP000198356"/>
    </source>
</evidence>
<keyword evidence="1" id="KW-0732">Signal</keyword>
<keyword evidence="3" id="KW-1185">Reference proteome</keyword>
<proteinExistence type="predicted"/>
<protein>
    <submittedName>
        <fullName evidence="2">HEAT repeat-containing protein</fullName>
    </submittedName>
</protein>
<dbReference type="RefSeq" id="WP_245818128.1">
    <property type="nucleotide sequence ID" value="NZ_FZOU01000011.1"/>
</dbReference>
<gene>
    <name evidence="2" type="ORF">SAMN05421770_11160</name>
</gene>
<accession>A0A239MAP2</accession>
<dbReference type="InterPro" id="IPR016024">
    <property type="entry name" value="ARM-type_fold"/>
</dbReference>
<dbReference type="GO" id="GO:0016491">
    <property type="term" value="F:oxidoreductase activity"/>
    <property type="evidence" value="ECO:0007669"/>
    <property type="project" value="TreeGrafter"/>
</dbReference>
<feature type="signal peptide" evidence="1">
    <location>
        <begin position="1"/>
        <end position="35"/>
    </location>
</feature>
<dbReference type="Gene3D" id="1.25.10.10">
    <property type="entry name" value="Leucine-rich Repeat Variant"/>
    <property type="match status" value="2"/>
</dbReference>
<dbReference type="InterPro" id="IPR011989">
    <property type="entry name" value="ARM-like"/>
</dbReference>
<organism evidence="2 3">
    <name type="scientific">Granulicella rosea</name>
    <dbReference type="NCBI Taxonomy" id="474952"/>
    <lineage>
        <taxon>Bacteria</taxon>
        <taxon>Pseudomonadati</taxon>
        <taxon>Acidobacteriota</taxon>
        <taxon>Terriglobia</taxon>
        <taxon>Terriglobales</taxon>
        <taxon>Acidobacteriaceae</taxon>
        <taxon>Granulicella</taxon>
    </lineage>
</organism>
<sequence>MLHAAPSILTKIRTNPSRRALLAGMFFSLLLPATALCQATPDQTPAPVANPDGQVTPGVPTKPKTRAELTGEAWDLLTNALNDDKHPEIRIQGLAALGTMGVNPRSSKLIEKSFSDKDVDVRTAAILAAGQTRDRNLFTGIRILLDDKEPQVVFTAATTLWKMGDRSGEDILMAVVDGDRKTNAKLVGGTMHSMNKELHDPAALAKLGAMQGASMLLGPFGYGITAYEYIHKNGGDSARVTAIEQISENHTQPIRKEMLSALTDKDMLVRVAACKALRTYHDSDVANAIAALFTDSKRPVQFNAAASYLISSGSVAVPRPVTHTTIY</sequence>
<dbReference type="EMBL" id="FZOU01000011">
    <property type="protein sequence ID" value="SNT40047.1"/>
    <property type="molecule type" value="Genomic_DNA"/>
</dbReference>
<evidence type="ECO:0000313" key="2">
    <source>
        <dbReference type="EMBL" id="SNT40047.1"/>
    </source>
</evidence>
<name>A0A239MAP2_9BACT</name>
<dbReference type="PANTHER" id="PTHR12697">
    <property type="entry name" value="PBS LYASE HEAT-LIKE PROTEIN"/>
    <property type="match status" value="1"/>
</dbReference>
<dbReference type="SUPFAM" id="SSF48371">
    <property type="entry name" value="ARM repeat"/>
    <property type="match status" value="1"/>
</dbReference>
<feature type="chain" id="PRO_5012896037" evidence="1">
    <location>
        <begin position="36"/>
        <end position="327"/>
    </location>
</feature>